<evidence type="ECO:0000313" key="7">
    <source>
        <dbReference type="EMBL" id="QTD46656.1"/>
    </source>
</evidence>
<reference evidence="7" key="1">
    <citation type="submission" date="2021-03" db="EMBL/GenBank/DDBJ databases">
        <title>Ottowia sp. 27C isolated from the cloaca of a Giant Asian pond turtle (Heosemys grandis).</title>
        <authorList>
            <person name="Spergser J."/>
            <person name="Busse H.-J."/>
        </authorList>
    </citation>
    <scope>NUCLEOTIDE SEQUENCE</scope>
    <source>
        <strain evidence="7">27C</strain>
    </source>
</reference>
<keyword evidence="8" id="KW-1185">Reference proteome</keyword>
<dbReference type="InterPro" id="IPR000182">
    <property type="entry name" value="GNAT_dom"/>
</dbReference>
<dbReference type="Pfam" id="PF13508">
    <property type="entry name" value="Acetyltransf_7"/>
    <property type="match status" value="1"/>
</dbReference>
<dbReference type="Proteomes" id="UP000663903">
    <property type="component" value="Chromosome"/>
</dbReference>
<evidence type="ECO:0000256" key="3">
    <source>
        <dbReference type="ARBA" id="ARBA00022679"/>
    </source>
</evidence>
<dbReference type="RefSeq" id="WP_208010555.1">
    <property type="nucleotide sequence ID" value="NZ_CP071796.1"/>
</dbReference>
<dbReference type="PROSITE" id="PS51186">
    <property type="entry name" value="GNAT"/>
    <property type="match status" value="1"/>
</dbReference>
<dbReference type="GO" id="GO:0016747">
    <property type="term" value="F:acyltransferase activity, transferring groups other than amino-acyl groups"/>
    <property type="evidence" value="ECO:0007669"/>
    <property type="project" value="InterPro"/>
</dbReference>
<name>A0A975CIX8_9BURK</name>
<evidence type="ECO:0000256" key="2">
    <source>
        <dbReference type="ARBA" id="ARBA00022649"/>
    </source>
</evidence>
<dbReference type="PANTHER" id="PTHR36449">
    <property type="entry name" value="ACETYLTRANSFERASE-RELATED"/>
    <property type="match status" value="1"/>
</dbReference>
<organism evidence="7 8">
    <name type="scientific">Ottowia testudinis</name>
    <dbReference type="NCBI Taxonomy" id="2816950"/>
    <lineage>
        <taxon>Bacteria</taxon>
        <taxon>Pseudomonadati</taxon>
        <taxon>Pseudomonadota</taxon>
        <taxon>Betaproteobacteria</taxon>
        <taxon>Burkholderiales</taxon>
        <taxon>Comamonadaceae</taxon>
        <taxon>Ottowia</taxon>
    </lineage>
</organism>
<dbReference type="InterPro" id="IPR016181">
    <property type="entry name" value="Acyl_CoA_acyltransferase"/>
</dbReference>
<keyword evidence="4" id="KW-0012">Acyltransferase</keyword>
<dbReference type="PANTHER" id="PTHR36449:SF1">
    <property type="entry name" value="ACETYLTRANSFERASE"/>
    <property type="match status" value="1"/>
</dbReference>
<evidence type="ECO:0000259" key="6">
    <source>
        <dbReference type="PROSITE" id="PS51186"/>
    </source>
</evidence>
<feature type="domain" description="N-acetyltransferase" evidence="6">
    <location>
        <begin position="1"/>
        <end position="161"/>
    </location>
</feature>
<gene>
    <name evidence="7" type="ORF">J1M35_07220</name>
</gene>
<accession>A0A975CIX8</accession>
<comment type="catalytic activity">
    <reaction evidence="5">
        <text>glycyl-tRNA(Gly) + acetyl-CoA = N-acetylglycyl-tRNA(Gly) + CoA + H(+)</text>
        <dbReference type="Rhea" id="RHEA:81867"/>
        <dbReference type="Rhea" id="RHEA-COMP:9683"/>
        <dbReference type="Rhea" id="RHEA-COMP:19766"/>
        <dbReference type="ChEBI" id="CHEBI:15378"/>
        <dbReference type="ChEBI" id="CHEBI:57287"/>
        <dbReference type="ChEBI" id="CHEBI:57288"/>
        <dbReference type="ChEBI" id="CHEBI:78522"/>
        <dbReference type="ChEBI" id="CHEBI:232036"/>
    </reaction>
</comment>
<evidence type="ECO:0000256" key="4">
    <source>
        <dbReference type="ARBA" id="ARBA00023315"/>
    </source>
</evidence>
<keyword evidence="2" id="KW-1277">Toxin-antitoxin system</keyword>
<protein>
    <submittedName>
        <fullName evidence="7">GNAT family N-acetyltransferase</fullName>
    </submittedName>
</protein>
<dbReference type="SUPFAM" id="SSF55729">
    <property type="entry name" value="Acyl-CoA N-acyltransferases (Nat)"/>
    <property type="match status" value="1"/>
</dbReference>
<dbReference type="Gene3D" id="3.40.630.30">
    <property type="match status" value="1"/>
</dbReference>
<sequence>MSLSAPGALQASHICQGFDCGRPALNDWLLRHALQAQASGSARSFVVYNDARVAAYCSLTVGQIDTLDAPERVRRGMGQYPIPVMVLARLAVDKAWQGQDLGVGLLQDAIRRTLLVAAQAGIRALLTHPLDDAAEAFYRRFGFEPTLVRERQLLLLLKDARRFA</sequence>
<dbReference type="KEGG" id="otd:J1M35_07220"/>
<proteinExistence type="predicted"/>
<keyword evidence="3" id="KW-0808">Transferase</keyword>
<evidence type="ECO:0000256" key="1">
    <source>
        <dbReference type="ARBA" id="ARBA00022491"/>
    </source>
</evidence>
<evidence type="ECO:0000256" key="5">
    <source>
        <dbReference type="ARBA" id="ARBA00049880"/>
    </source>
</evidence>
<dbReference type="EMBL" id="CP071796">
    <property type="protein sequence ID" value="QTD46656.1"/>
    <property type="molecule type" value="Genomic_DNA"/>
</dbReference>
<evidence type="ECO:0000313" key="8">
    <source>
        <dbReference type="Proteomes" id="UP000663903"/>
    </source>
</evidence>
<dbReference type="AlphaFoldDB" id="A0A975CIX8"/>
<keyword evidence="1" id="KW-0678">Repressor</keyword>